<dbReference type="GO" id="GO:0005576">
    <property type="term" value="C:extracellular region"/>
    <property type="evidence" value="ECO:0007669"/>
    <property type="project" value="InterPro"/>
</dbReference>
<comment type="caution">
    <text evidence="2">Lacks conserved residue(s) required for the propagation of feature annotation.</text>
</comment>
<dbReference type="SUPFAM" id="SSF51055">
    <property type="entry name" value="Carbohydrate binding domain"/>
    <property type="match status" value="1"/>
</dbReference>
<feature type="binding site" evidence="2">
    <location>
        <position position="177"/>
    </location>
    <ligand>
        <name>Zn(2+)</name>
        <dbReference type="ChEBI" id="CHEBI:29105"/>
        <note>catalytic</note>
    </ligand>
</feature>
<feature type="domain" description="Peptidase M12A" evidence="4">
    <location>
        <begin position="90"/>
        <end position="277"/>
    </location>
</feature>
<dbReference type="InterPro" id="IPR001506">
    <property type="entry name" value="Peptidase_M12A"/>
</dbReference>
<feature type="binding site" evidence="2">
    <location>
        <position position="181"/>
    </location>
    <ligand>
        <name>Zn(2+)</name>
        <dbReference type="ChEBI" id="CHEBI:29105"/>
        <note>catalytic</note>
    </ligand>
</feature>
<dbReference type="EMBL" id="QLLL01000002">
    <property type="protein sequence ID" value="RAJ08789.1"/>
    <property type="molecule type" value="Genomic_DNA"/>
</dbReference>
<dbReference type="GO" id="GO:0004222">
    <property type="term" value="F:metalloendopeptidase activity"/>
    <property type="evidence" value="ECO:0007669"/>
    <property type="project" value="UniProtKB-UniRule"/>
</dbReference>
<evidence type="ECO:0000313" key="5">
    <source>
        <dbReference type="EMBL" id="RAJ08789.1"/>
    </source>
</evidence>
<dbReference type="InterPro" id="IPR006026">
    <property type="entry name" value="Peptidase_Metallo"/>
</dbReference>
<evidence type="ECO:0000313" key="6">
    <source>
        <dbReference type="Proteomes" id="UP000249547"/>
    </source>
</evidence>
<dbReference type="SMART" id="SM00235">
    <property type="entry name" value="ZnMc"/>
    <property type="match status" value="1"/>
</dbReference>
<dbReference type="Pfam" id="PF17957">
    <property type="entry name" value="Big_7"/>
    <property type="match status" value="1"/>
</dbReference>
<dbReference type="GO" id="GO:0004553">
    <property type="term" value="F:hydrolase activity, hydrolyzing O-glycosyl compounds"/>
    <property type="evidence" value="ECO:0007669"/>
    <property type="project" value="InterPro"/>
</dbReference>
<dbReference type="GO" id="GO:0008270">
    <property type="term" value="F:zinc ion binding"/>
    <property type="evidence" value="ECO:0007669"/>
    <property type="project" value="UniProtKB-UniRule"/>
</dbReference>
<dbReference type="RefSeq" id="WP_111596896.1">
    <property type="nucleotide sequence ID" value="NZ_QLLL01000002.1"/>
</dbReference>
<dbReference type="InterPro" id="IPR003610">
    <property type="entry name" value="CBM5/12"/>
</dbReference>
<dbReference type="PANTHER" id="PTHR10127:SF850">
    <property type="entry name" value="METALLOENDOPEPTIDASE"/>
    <property type="match status" value="1"/>
</dbReference>
<dbReference type="OrthoDB" id="8455098at2"/>
<dbReference type="GO" id="GO:0030246">
    <property type="term" value="F:carbohydrate binding"/>
    <property type="evidence" value="ECO:0007669"/>
    <property type="project" value="InterPro"/>
</dbReference>
<feature type="binding site" evidence="2">
    <location>
        <position position="187"/>
    </location>
    <ligand>
        <name>Zn(2+)</name>
        <dbReference type="ChEBI" id="CHEBI:29105"/>
        <note>catalytic</note>
    </ligand>
</feature>
<name>A0A327QW13_9BACT</name>
<dbReference type="CDD" id="cd04280">
    <property type="entry name" value="ZnMc_astacin_like"/>
    <property type="match status" value="1"/>
</dbReference>
<feature type="active site" evidence="2">
    <location>
        <position position="178"/>
    </location>
</feature>
<dbReference type="Proteomes" id="UP000249547">
    <property type="component" value="Unassembled WGS sequence"/>
</dbReference>
<evidence type="ECO:0000256" key="1">
    <source>
        <dbReference type="ARBA" id="ARBA00022801"/>
    </source>
</evidence>
<dbReference type="CDD" id="cd12215">
    <property type="entry name" value="ChiC_BD"/>
    <property type="match status" value="1"/>
</dbReference>
<keyword evidence="2" id="KW-0482">Metalloprotease</keyword>
<dbReference type="Gene3D" id="2.60.40.10">
    <property type="entry name" value="Immunoglobulins"/>
    <property type="match status" value="1"/>
</dbReference>
<dbReference type="Gene3D" id="2.10.10.20">
    <property type="entry name" value="Carbohydrate-binding module superfamily 5/12"/>
    <property type="match status" value="1"/>
</dbReference>
<dbReference type="AlphaFoldDB" id="A0A327QW13"/>
<reference evidence="5 6" key="1">
    <citation type="submission" date="2018-06" db="EMBL/GenBank/DDBJ databases">
        <title>Genomic Encyclopedia of Archaeal and Bacterial Type Strains, Phase II (KMG-II): from individual species to whole genera.</title>
        <authorList>
            <person name="Goeker M."/>
        </authorList>
    </citation>
    <scope>NUCLEOTIDE SEQUENCE [LARGE SCALE GENOMIC DNA]</scope>
    <source>
        <strain evidence="5 6">DSM 23857</strain>
    </source>
</reference>
<dbReference type="SUPFAM" id="SSF55486">
    <property type="entry name" value="Metalloproteases ('zincins'), catalytic domain"/>
    <property type="match status" value="1"/>
</dbReference>
<proteinExistence type="predicted"/>
<keyword evidence="3" id="KW-0732">Signal</keyword>
<dbReference type="InterPro" id="IPR036573">
    <property type="entry name" value="CBM_sf_5/12"/>
</dbReference>
<evidence type="ECO:0000256" key="2">
    <source>
        <dbReference type="PROSITE-ProRule" id="PRU01211"/>
    </source>
</evidence>
<feature type="signal peptide" evidence="3">
    <location>
        <begin position="1"/>
        <end position="27"/>
    </location>
</feature>
<dbReference type="PROSITE" id="PS51864">
    <property type="entry name" value="ASTACIN"/>
    <property type="match status" value="1"/>
</dbReference>
<dbReference type="InterPro" id="IPR024079">
    <property type="entry name" value="MetalloPept_cat_dom_sf"/>
</dbReference>
<evidence type="ECO:0000259" key="4">
    <source>
        <dbReference type="PROSITE" id="PS51864"/>
    </source>
</evidence>
<accession>A0A327QW13</accession>
<keyword evidence="2" id="KW-0862">Zinc</keyword>
<dbReference type="InterPro" id="IPR034035">
    <property type="entry name" value="Astacin-like_dom"/>
</dbReference>
<feature type="chain" id="PRO_5016411812" evidence="3">
    <location>
        <begin position="28"/>
        <end position="431"/>
    </location>
</feature>
<dbReference type="PRINTS" id="PR00480">
    <property type="entry name" value="ASTACIN"/>
</dbReference>
<protein>
    <submittedName>
        <fullName evidence="5">Carbohydrate binding protein</fullName>
    </submittedName>
</protein>
<gene>
    <name evidence="5" type="ORF">LX64_01443</name>
</gene>
<keyword evidence="6" id="KW-1185">Reference proteome</keyword>
<dbReference type="InterPro" id="IPR013783">
    <property type="entry name" value="Ig-like_fold"/>
</dbReference>
<organism evidence="5 6">
    <name type="scientific">Chitinophaga skermanii</name>
    <dbReference type="NCBI Taxonomy" id="331697"/>
    <lineage>
        <taxon>Bacteria</taxon>
        <taxon>Pseudomonadati</taxon>
        <taxon>Bacteroidota</taxon>
        <taxon>Chitinophagia</taxon>
        <taxon>Chitinophagales</taxon>
        <taxon>Chitinophagaceae</taxon>
        <taxon>Chitinophaga</taxon>
    </lineage>
</organism>
<dbReference type="PANTHER" id="PTHR10127">
    <property type="entry name" value="DISCOIDIN, CUB, EGF, LAMININ , AND ZINC METALLOPROTEASE DOMAIN CONTAINING"/>
    <property type="match status" value="1"/>
</dbReference>
<dbReference type="PROSITE" id="PS51257">
    <property type="entry name" value="PROKAR_LIPOPROTEIN"/>
    <property type="match status" value="1"/>
</dbReference>
<evidence type="ECO:0000256" key="3">
    <source>
        <dbReference type="SAM" id="SignalP"/>
    </source>
</evidence>
<dbReference type="SMART" id="SM00495">
    <property type="entry name" value="ChtBD3"/>
    <property type="match status" value="1"/>
</dbReference>
<dbReference type="GO" id="GO:0005975">
    <property type="term" value="P:carbohydrate metabolic process"/>
    <property type="evidence" value="ECO:0007669"/>
    <property type="project" value="InterPro"/>
</dbReference>
<keyword evidence="1 2" id="KW-0378">Hydrolase</keyword>
<dbReference type="Gene3D" id="3.40.390.10">
    <property type="entry name" value="Collagenase (Catalytic Domain)"/>
    <property type="match status" value="1"/>
</dbReference>
<comment type="cofactor">
    <cofactor evidence="2">
        <name>Zn(2+)</name>
        <dbReference type="ChEBI" id="CHEBI:29105"/>
    </cofactor>
    <text evidence="2">Binds 1 zinc ion per subunit.</text>
</comment>
<keyword evidence="2" id="KW-0645">Protease</keyword>
<sequence length="431" mass="45633">MTARTTHAAWATSVLLAGLLFSSCSKNQQDTPPTPTSTDSERAFPGRKGEVVTAYLNGSAMAVERIDGLRVFEGDIMFDSPGETPQTEGAGIISKYWPGAVVYYTINSAISATKRTTILNAIAYWESNTIVRFTPRTTEANYVEFMNSTGCSATIGMVGGRQTVNLADNCTYGNTIHEIGHTMGLLHEQTRADRDAYVVINYANIESGKEHNFNKYSSGFDNGAFDFGSIMLYGSYTFSANNLATITKLDGSTFTGQRTGLSAGDKATITAMYGTVGNAAPTASITAPVNNASYAAPASIIINATAADTDGTVSKVEFYNGATKLGEDATSPYSFTWTGVAAGSYALKVVAYDNLSVTGTSSSVNVTVTGGTDTTACSGIPAWSATQVYATPGIQVSYQGKVFSNKWWIQGTAPNQADTWGPWAFVKNCGE</sequence>
<keyword evidence="2" id="KW-0479">Metal-binding</keyword>
<comment type="caution">
    <text evidence="5">The sequence shown here is derived from an EMBL/GenBank/DDBJ whole genome shotgun (WGS) entry which is preliminary data.</text>
</comment>
<dbReference type="Pfam" id="PF01400">
    <property type="entry name" value="Astacin"/>
    <property type="match status" value="1"/>
</dbReference>
<dbReference type="GO" id="GO:0006508">
    <property type="term" value="P:proteolysis"/>
    <property type="evidence" value="ECO:0007669"/>
    <property type="project" value="UniProtKB-KW"/>
</dbReference>